<dbReference type="InParanoid" id="F0ZVP4"/>
<feature type="region of interest" description="Disordered" evidence="1">
    <location>
        <begin position="396"/>
        <end position="432"/>
    </location>
</feature>
<keyword evidence="4" id="KW-1185">Reference proteome</keyword>
<dbReference type="FunCoup" id="F0ZVP4">
    <property type="interactions" value="2"/>
</dbReference>
<dbReference type="GeneID" id="10507662"/>
<dbReference type="GO" id="GO:1990380">
    <property type="term" value="F:K48-linked deubiquitinase activity"/>
    <property type="evidence" value="ECO:0000318"/>
    <property type="project" value="GO_Central"/>
</dbReference>
<feature type="region of interest" description="Disordered" evidence="1">
    <location>
        <begin position="1"/>
        <end position="87"/>
    </location>
</feature>
<evidence type="ECO:0000259" key="2">
    <source>
        <dbReference type="Pfam" id="PF04424"/>
    </source>
</evidence>
<feature type="compositionally biased region" description="Polar residues" evidence="1">
    <location>
        <begin position="1"/>
        <end position="24"/>
    </location>
</feature>
<dbReference type="InterPro" id="IPR007518">
    <property type="entry name" value="MINDY"/>
</dbReference>
<sequence>MSTLTSSYNSNNIQDDKMSNNPIITTTTTTTTTSPSSSSGVASGSGSIMNSPYINNNNNNNNNNNSNTDINKSINNSNNNNNNKDSNAFTVKSIMYNDKKKNILTQKENGPCPLIAIINVLSLRGEIEINDTPMSYDGLVERIGSHLFESMKNYENTEEQFDYEIKINDSINALPTMISGLNLDIKFTGIRDFDSSCDMSIFKVLSIDLVHGWLVDPQDIELVSIIGDLTYNKLTEKICNSNPIKSSGEDLFSQFKIKQFLADTSSQLSYHGLYELHSKLNEGELVIFFRNNHFNTMLKRNSELYLLVTDEGYINEPIVWERLSQIDGDTEYVLHDFKNFKKEDLYSSFDNQNNGPNNVVVNTDAMTDEELAHYINNQENQPSIDQDFAVALQLQNQENAKAGYRKPKEKKEKKQKEQNNNNNKESKFCKTQ</sequence>
<dbReference type="Proteomes" id="UP000001064">
    <property type="component" value="Unassembled WGS sequence"/>
</dbReference>
<evidence type="ECO:0000313" key="3">
    <source>
        <dbReference type="EMBL" id="EGC31984.1"/>
    </source>
</evidence>
<protein>
    <recommendedName>
        <fullName evidence="2">MINDY deubiquitinase domain-containing protein</fullName>
    </recommendedName>
</protein>
<name>F0ZVP4_DICPU</name>
<dbReference type="OMA" id="TNIVWEN"/>
<dbReference type="GO" id="GO:0016807">
    <property type="term" value="F:cysteine-type carboxypeptidase activity"/>
    <property type="evidence" value="ECO:0000318"/>
    <property type="project" value="GO_Central"/>
</dbReference>
<dbReference type="VEuPathDB" id="AmoebaDB:DICPUDRAFT_57374"/>
<evidence type="ECO:0000313" key="4">
    <source>
        <dbReference type="Proteomes" id="UP000001064"/>
    </source>
</evidence>
<reference evidence="4" key="1">
    <citation type="journal article" date="2011" name="Genome Biol.">
        <title>Comparative genomics of the social amoebae Dictyostelium discoideum and Dictyostelium purpureum.</title>
        <authorList>
            <consortium name="US DOE Joint Genome Institute (JGI-PGF)"/>
            <person name="Sucgang R."/>
            <person name="Kuo A."/>
            <person name="Tian X."/>
            <person name="Salerno W."/>
            <person name="Parikh A."/>
            <person name="Feasley C.L."/>
            <person name="Dalin E."/>
            <person name="Tu H."/>
            <person name="Huang E."/>
            <person name="Barry K."/>
            <person name="Lindquist E."/>
            <person name="Shapiro H."/>
            <person name="Bruce D."/>
            <person name="Schmutz J."/>
            <person name="Salamov A."/>
            <person name="Fey P."/>
            <person name="Gaudet P."/>
            <person name="Anjard C."/>
            <person name="Babu M.M."/>
            <person name="Basu S."/>
            <person name="Bushmanova Y."/>
            <person name="van der Wel H."/>
            <person name="Katoh-Kurasawa M."/>
            <person name="Dinh C."/>
            <person name="Coutinho P.M."/>
            <person name="Saito T."/>
            <person name="Elias M."/>
            <person name="Schaap P."/>
            <person name="Kay R.R."/>
            <person name="Henrissat B."/>
            <person name="Eichinger L."/>
            <person name="Rivero F."/>
            <person name="Putnam N.H."/>
            <person name="West C.M."/>
            <person name="Loomis W.F."/>
            <person name="Chisholm R.L."/>
            <person name="Shaulsky G."/>
            <person name="Strassmann J.E."/>
            <person name="Queller D.C."/>
            <person name="Kuspa A."/>
            <person name="Grigoriev I.V."/>
        </authorList>
    </citation>
    <scope>NUCLEOTIDE SEQUENCE [LARGE SCALE GENOMIC DNA]</scope>
    <source>
        <strain evidence="4">QSDP1</strain>
    </source>
</reference>
<organism evidence="3 4">
    <name type="scientific">Dictyostelium purpureum</name>
    <name type="common">Slime mold</name>
    <dbReference type="NCBI Taxonomy" id="5786"/>
    <lineage>
        <taxon>Eukaryota</taxon>
        <taxon>Amoebozoa</taxon>
        <taxon>Evosea</taxon>
        <taxon>Eumycetozoa</taxon>
        <taxon>Dictyostelia</taxon>
        <taxon>Dictyosteliales</taxon>
        <taxon>Dictyosteliaceae</taxon>
        <taxon>Dictyostelium</taxon>
    </lineage>
</organism>
<dbReference type="KEGG" id="dpp:DICPUDRAFT_57374"/>
<evidence type="ECO:0000256" key="1">
    <source>
        <dbReference type="SAM" id="MobiDB-lite"/>
    </source>
</evidence>
<accession>F0ZVP4</accession>
<dbReference type="InterPro" id="IPR033979">
    <property type="entry name" value="MINDY_domain"/>
</dbReference>
<feature type="domain" description="MINDY deubiquitinase" evidence="2">
    <location>
        <begin position="88"/>
        <end position="337"/>
    </location>
</feature>
<dbReference type="STRING" id="5786.F0ZVP4"/>
<dbReference type="RefSeq" id="XP_003291482.1">
    <property type="nucleotide sequence ID" value="XM_003291434.1"/>
</dbReference>
<dbReference type="GO" id="GO:0004843">
    <property type="term" value="F:cysteine-type deubiquitinase activity"/>
    <property type="evidence" value="ECO:0007669"/>
    <property type="project" value="InterPro"/>
</dbReference>
<dbReference type="PANTHER" id="PTHR18063">
    <property type="entry name" value="NF-E2 INDUCIBLE PROTEIN"/>
    <property type="match status" value="1"/>
</dbReference>
<proteinExistence type="predicted"/>
<feature type="compositionally biased region" description="Low complexity" evidence="1">
    <location>
        <begin position="25"/>
        <end position="47"/>
    </location>
</feature>
<dbReference type="eggNOG" id="KOG2427">
    <property type="taxonomic scope" value="Eukaryota"/>
</dbReference>
<dbReference type="PANTHER" id="PTHR18063:SF6">
    <property type="entry name" value="UBIQUITIN CARBOXYL-TERMINAL HYDROLASE"/>
    <property type="match status" value="1"/>
</dbReference>
<feature type="compositionally biased region" description="Low complexity" evidence="1">
    <location>
        <begin position="55"/>
        <end position="87"/>
    </location>
</feature>
<dbReference type="OrthoDB" id="10261212at2759"/>
<dbReference type="AlphaFoldDB" id="F0ZVP4"/>
<dbReference type="EMBL" id="GL871218">
    <property type="protein sequence ID" value="EGC31984.1"/>
    <property type="molecule type" value="Genomic_DNA"/>
</dbReference>
<gene>
    <name evidence="3" type="ORF">DICPUDRAFT_57374</name>
</gene>
<dbReference type="GO" id="GO:0071944">
    <property type="term" value="C:cell periphery"/>
    <property type="evidence" value="ECO:0000318"/>
    <property type="project" value="GO_Central"/>
</dbReference>
<dbReference type="Pfam" id="PF04424">
    <property type="entry name" value="MINDY_DUB"/>
    <property type="match status" value="1"/>
</dbReference>